<dbReference type="Pfam" id="PF03264">
    <property type="entry name" value="Cytochrom_NNT"/>
    <property type="match status" value="1"/>
</dbReference>
<evidence type="ECO:0000256" key="2">
    <source>
        <dbReference type="ARBA" id="ARBA00007395"/>
    </source>
</evidence>
<dbReference type="GO" id="GO:0042279">
    <property type="term" value="F:nitrite reductase (cytochrome, ammonia-forming) activity"/>
    <property type="evidence" value="ECO:0007669"/>
    <property type="project" value="UniProtKB-EC"/>
</dbReference>
<keyword evidence="4" id="KW-1003">Cell membrane</keyword>
<keyword evidence="9 12" id="KW-1133">Transmembrane helix</keyword>
<evidence type="ECO:0000313" key="15">
    <source>
        <dbReference type="Proteomes" id="UP000308901"/>
    </source>
</evidence>
<dbReference type="InterPro" id="IPR005126">
    <property type="entry name" value="NapC/NirT_cyt_c_N"/>
</dbReference>
<comment type="similarity">
    <text evidence="2">Belongs to the NapC/NirT/NrfH family.</text>
</comment>
<dbReference type="RefSeq" id="WP_138153336.1">
    <property type="nucleotide sequence ID" value="NZ_CBDDKQ010000003.1"/>
</dbReference>
<dbReference type="GO" id="GO:0022900">
    <property type="term" value="P:electron transport chain"/>
    <property type="evidence" value="ECO:0007669"/>
    <property type="project" value="InterPro"/>
</dbReference>
<evidence type="ECO:0000259" key="13">
    <source>
        <dbReference type="Pfam" id="PF03264"/>
    </source>
</evidence>
<keyword evidence="3" id="KW-0813">Transport</keyword>
<dbReference type="NCBIfam" id="TIGR03153">
    <property type="entry name" value="cytochr_NrfH"/>
    <property type="match status" value="1"/>
</dbReference>
<dbReference type="EC" id="1.7.2.2" evidence="14"/>
<dbReference type="PANTHER" id="PTHR30333:SF1">
    <property type="entry name" value="CYTOCHROME C-TYPE PROTEIN NAPC"/>
    <property type="match status" value="1"/>
</dbReference>
<dbReference type="EMBL" id="VANU01000005">
    <property type="protein sequence ID" value="TLP37082.1"/>
    <property type="molecule type" value="Genomic_DNA"/>
</dbReference>
<keyword evidence="14" id="KW-0560">Oxidoreductase</keyword>
<keyword evidence="10" id="KW-0408">Iron</keyword>
<dbReference type="OrthoDB" id="9782159at2"/>
<dbReference type="SUPFAM" id="SSF48695">
    <property type="entry name" value="Multiheme cytochromes"/>
    <property type="match status" value="1"/>
</dbReference>
<keyword evidence="7" id="KW-0479">Metal-binding</keyword>
<dbReference type="InterPro" id="IPR036280">
    <property type="entry name" value="Multihaem_cyt_sf"/>
</dbReference>
<organism evidence="14 15">
    <name type="scientific">Arcobacter arenosus</name>
    <dbReference type="NCBI Taxonomy" id="2576037"/>
    <lineage>
        <taxon>Bacteria</taxon>
        <taxon>Pseudomonadati</taxon>
        <taxon>Campylobacterota</taxon>
        <taxon>Epsilonproteobacteria</taxon>
        <taxon>Campylobacterales</taxon>
        <taxon>Arcobacteraceae</taxon>
        <taxon>Arcobacter</taxon>
    </lineage>
</organism>
<comment type="caution">
    <text evidence="14">The sequence shown here is derived from an EMBL/GenBank/DDBJ whole genome shotgun (WGS) entry which is preliminary data.</text>
</comment>
<evidence type="ECO:0000256" key="6">
    <source>
        <dbReference type="ARBA" id="ARBA00022692"/>
    </source>
</evidence>
<dbReference type="Proteomes" id="UP000308901">
    <property type="component" value="Unassembled WGS sequence"/>
</dbReference>
<reference evidence="14 15" key="1">
    <citation type="submission" date="2019-05" db="EMBL/GenBank/DDBJ databases">
        <title>Arcobacter sp. nov., isolated from sea sediment.</title>
        <authorList>
            <person name="Kim W."/>
        </authorList>
    </citation>
    <scope>NUCLEOTIDE SEQUENCE [LARGE SCALE GENOMIC DNA]</scope>
    <source>
        <strain evidence="14 15">CAU 1517</strain>
    </source>
</reference>
<keyword evidence="11 12" id="KW-0472">Membrane</keyword>
<evidence type="ECO:0000256" key="9">
    <source>
        <dbReference type="ARBA" id="ARBA00022989"/>
    </source>
</evidence>
<dbReference type="GO" id="GO:0005886">
    <property type="term" value="C:plasma membrane"/>
    <property type="evidence" value="ECO:0007669"/>
    <property type="project" value="UniProtKB-SubCell"/>
</dbReference>
<dbReference type="Gene3D" id="1.10.3820.10">
    <property type="entry name" value="Di-heme elbow motif domain"/>
    <property type="match status" value="1"/>
</dbReference>
<evidence type="ECO:0000256" key="8">
    <source>
        <dbReference type="ARBA" id="ARBA00022982"/>
    </source>
</evidence>
<feature type="transmembrane region" description="Helical" evidence="12">
    <location>
        <begin position="6"/>
        <end position="27"/>
    </location>
</feature>
<name>A0A5R8XZ77_9BACT</name>
<dbReference type="GO" id="GO:0009061">
    <property type="term" value="P:anaerobic respiration"/>
    <property type="evidence" value="ECO:0007669"/>
    <property type="project" value="TreeGrafter"/>
</dbReference>
<evidence type="ECO:0000256" key="4">
    <source>
        <dbReference type="ARBA" id="ARBA00022475"/>
    </source>
</evidence>
<gene>
    <name evidence="14" type="primary">nrfH</name>
    <name evidence="14" type="ORF">FDK22_12630</name>
</gene>
<keyword evidence="5" id="KW-0349">Heme</keyword>
<evidence type="ECO:0000256" key="7">
    <source>
        <dbReference type="ARBA" id="ARBA00022723"/>
    </source>
</evidence>
<evidence type="ECO:0000256" key="3">
    <source>
        <dbReference type="ARBA" id="ARBA00022448"/>
    </source>
</evidence>
<evidence type="ECO:0000313" key="14">
    <source>
        <dbReference type="EMBL" id="TLP37082.1"/>
    </source>
</evidence>
<sequence length="178" mass="19762">MERNKIVVYGSILSFLIAVGLFGYTVYASKMLSYLSSDPKACINCHTMNSAYATWSKSSHKNVASCVDCHLPVGDVVAKYKAKAIDGWNHSVAFTMNTYENNIDISEDGANRVQANCIRCHGDLTSQMGANAKNYHSGDEYSLNSDRKCWDCHKFTPHGKVRSLTSTPYSIGVKERMK</sequence>
<evidence type="ECO:0000256" key="5">
    <source>
        <dbReference type="ARBA" id="ARBA00022617"/>
    </source>
</evidence>
<feature type="domain" description="NapC/NirT cytochrome c N-terminal" evidence="13">
    <location>
        <begin position="11"/>
        <end position="159"/>
    </location>
</feature>
<keyword evidence="8" id="KW-0249">Electron transport</keyword>
<dbReference type="PANTHER" id="PTHR30333">
    <property type="entry name" value="CYTOCHROME C-TYPE PROTEIN"/>
    <property type="match status" value="1"/>
</dbReference>
<dbReference type="InterPro" id="IPR051174">
    <property type="entry name" value="Cytochrome_c-type_ET"/>
</dbReference>
<accession>A0A5R8XZ77</accession>
<keyword evidence="15" id="KW-1185">Reference proteome</keyword>
<dbReference type="GO" id="GO:0009055">
    <property type="term" value="F:electron transfer activity"/>
    <property type="evidence" value="ECO:0007669"/>
    <property type="project" value="TreeGrafter"/>
</dbReference>
<evidence type="ECO:0000256" key="1">
    <source>
        <dbReference type="ARBA" id="ARBA00004236"/>
    </source>
</evidence>
<evidence type="ECO:0000256" key="12">
    <source>
        <dbReference type="SAM" id="Phobius"/>
    </source>
</evidence>
<evidence type="ECO:0000256" key="10">
    <source>
        <dbReference type="ARBA" id="ARBA00023004"/>
    </source>
</evidence>
<protein>
    <submittedName>
        <fullName evidence="14">Cytochrome c nitrite reductase small subunit</fullName>
        <ecNumber evidence="14">1.7.2.2</ecNumber>
    </submittedName>
</protein>
<evidence type="ECO:0000256" key="11">
    <source>
        <dbReference type="ARBA" id="ARBA00023136"/>
    </source>
</evidence>
<dbReference type="InterPro" id="IPR017571">
    <property type="entry name" value="NrfH"/>
</dbReference>
<proteinExistence type="inferred from homology"/>
<comment type="subcellular location">
    <subcellularLocation>
        <location evidence="1">Cell membrane</location>
    </subcellularLocation>
</comment>
<dbReference type="InterPro" id="IPR038266">
    <property type="entry name" value="NapC/NirT_cytc_sf"/>
</dbReference>
<keyword evidence="6 12" id="KW-0812">Transmembrane</keyword>
<dbReference type="AlphaFoldDB" id="A0A5R8XZ77"/>
<dbReference type="GO" id="GO:0046872">
    <property type="term" value="F:metal ion binding"/>
    <property type="evidence" value="ECO:0007669"/>
    <property type="project" value="UniProtKB-KW"/>
</dbReference>